<evidence type="ECO:0000256" key="4">
    <source>
        <dbReference type="ARBA" id="ARBA00023136"/>
    </source>
</evidence>
<evidence type="ECO:0000256" key="3">
    <source>
        <dbReference type="ARBA" id="ARBA00022989"/>
    </source>
</evidence>
<dbReference type="AlphaFoldDB" id="A0A7C6A9Q2"/>
<evidence type="ECO:0000256" key="1">
    <source>
        <dbReference type="ARBA" id="ARBA00004167"/>
    </source>
</evidence>
<dbReference type="InterPro" id="IPR028994">
    <property type="entry name" value="Integrin_alpha_N"/>
</dbReference>
<dbReference type="PANTHER" id="PTHR21419:SF23">
    <property type="entry name" value="PROTEIN DEFECTIVE IN EXINE FORMATION 1"/>
    <property type="match status" value="1"/>
</dbReference>
<dbReference type="EMBL" id="DTLI01000148">
    <property type="protein sequence ID" value="HHS52447.1"/>
    <property type="molecule type" value="Genomic_DNA"/>
</dbReference>
<dbReference type="InterPro" id="IPR002372">
    <property type="entry name" value="PQQ_rpt_dom"/>
</dbReference>
<protein>
    <recommendedName>
        <fullName evidence="5">Pyrrolo-quinoline quinone repeat domain-containing protein</fullName>
    </recommendedName>
</protein>
<dbReference type="Gene3D" id="2.130.10.130">
    <property type="entry name" value="Integrin alpha, N-terminal"/>
    <property type="match status" value="2"/>
</dbReference>
<proteinExistence type="predicted"/>
<reference evidence="6" key="1">
    <citation type="journal article" date="2020" name="mSystems">
        <title>Genome- and Community-Level Interaction Insights into Carbon Utilization and Element Cycling Functions of Hydrothermarchaeota in Hydrothermal Sediment.</title>
        <authorList>
            <person name="Zhou Z."/>
            <person name="Liu Y."/>
            <person name="Xu W."/>
            <person name="Pan J."/>
            <person name="Luo Z.H."/>
            <person name="Li M."/>
        </authorList>
    </citation>
    <scope>NUCLEOTIDE SEQUENCE [LARGE SCALE GENOMIC DNA]</scope>
    <source>
        <strain evidence="6">SpSt-876</strain>
    </source>
</reference>
<dbReference type="SUPFAM" id="SSF69318">
    <property type="entry name" value="Integrin alpha N-terminal domain"/>
    <property type="match status" value="1"/>
</dbReference>
<name>A0A7C6A9Q2_UNCW3</name>
<comment type="caution">
    <text evidence="6">The sequence shown here is derived from an EMBL/GenBank/DDBJ whole genome shotgun (WGS) entry which is preliminary data.</text>
</comment>
<accession>A0A7C6A9Q2</accession>
<evidence type="ECO:0000313" key="6">
    <source>
        <dbReference type="EMBL" id="HHS52447.1"/>
    </source>
</evidence>
<dbReference type="Gene3D" id="2.40.10.480">
    <property type="match status" value="1"/>
</dbReference>
<organism evidence="6">
    <name type="scientific">candidate division WOR-3 bacterium</name>
    <dbReference type="NCBI Taxonomy" id="2052148"/>
    <lineage>
        <taxon>Bacteria</taxon>
        <taxon>Bacteria division WOR-3</taxon>
    </lineage>
</organism>
<evidence type="ECO:0000256" key="2">
    <source>
        <dbReference type="ARBA" id="ARBA00022692"/>
    </source>
</evidence>
<keyword evidence="4" id="KW-0472">Membrane</keyword>
<dbReference type="PANTHER" id="PTHR21419">
    <property type="match status" value="1"/>
</dbReference>
<keyword evidence="2" id="KW-0812">Transmembrane</keyword>
<dbReference type="GO" id="GO:0016020">
    <property type="term" value="C:membrane"/>
    <property type="evidence" value="ECO:0007669"/>
    <property type="project" value="UniProtKB-SubCell"/>
</dbReference>
<dbReference type="Pfam" id="PF13360">
    <property type="entry name" value="PQQ_2"/>
    <property type="match status" value="1"/>
</dbReference>
<dbReference type="InterPro" id="IPR045232">
    <property type="entry name" value="FAM234"/>
</dbReference>
<evidence type="ECO:0000259" key="5">
    <source>
        <dbReference type="Pfam" id="PF13360"/>
    </source>
</evidence>
<comment type="subcellular location">
    <subcellularLocation>
        <location evidence="1">Membrane</location>
        <topology evidence="1">Single-pass membrane protein</topology>
    </subcellularLocation>
</comment>
<feature type="domain" description="Pyrrolo-quinoline quinone repeat" evidence="5">
    <location>
        <begin position="130"/>
        <end position="364"/>
    </location>
</feature>
<keyword evidence="3" id="KW-1133">Transmembrane helix</keyword>
<gene>
    <name evidence="6" type="ORF">ENW73_06240</name>
</gene>
<sequence length="532" mass="58285">MYAESSLRLLFAYKKGGRMFALILSILIMQPQGQIIWSISGTGGIYNAVSTDDMNSDQHPDVLAAVYYGAYPSPPIRLYLVSGLDGSTIWTRGDCQGTWGNKGLATIDDISGDSIQDFLLGTPGGTFPGSTVFAINGLSGATIWSWCTYTQGPNWGWVYTVKPAPDRDYDGYPEVLASAGGNTNNNSGTAFCFSGHTGETLWTFRPPLDGAQCIGSFVDINNDTVPEVVVGAGGNGYDNRVFCVNGRNGQQIWAYNTGNSVWDVEPFGDANNNQILDVIAGGWSNKVVCLEGSNGSLIWENNLGYVVMEVVPIRDINNDGIMDVIVGSWSSSVYLLSGQNGNILWSCPIGQDCWSVDTLSDVTGDRIPEVIVGALNGRSVKVLNGISGEVLWYYNFIDRVYDVTGASDLDGDSISDVLVSLQDQNNQPYQLYAFKGIPVGMQEKIEPKIAPKYSIEYKRDEVVLRLKVPEAKKVGYQLLDVSGRIWENSQPKKSFDGIWYIHIKRNTKPAGIYFIRLQIEDENSLTVKIYLI</sequence>